<dbReference type="InterPro" id="IPR011010">
    <property type="entry name" value="DNA_brk_join_enz"/>
</dbReference>
<evidence type="ECO:0000259" key="4">
    <source>
        <dbReference type="PROSITE" id="PS51898"/>
    </source>
</evidence>
<protein>
    <submittedName>
        <fullName evidence="5">Site-specific integrase</fullName>
    </submittedName>
</protein>
<dbReference type="Gene3D" id="1.10.150.130">
    <property type="match status" value="1"/>
</dbReference>
<name>A0ABV1IG73_9ACTN</name>
<dbReference type="EMBL" id="JBBNGS010000002">
    <property type="protein sequence ID" value="MEQ2637036.1"/>
    <property type="molecule type" value="Genomic_DNA"/>
</dbReference>
<proteinExistence type="inferred from homology"/>
<keyword evidence="2" id="KW-0238">DNA-binding</keyword>
<evidence type="ECO:0000313" key="6">
    <source>
        <dbReference type="Proteomes" id="UP001478817"/>
    </source>
</evidence>
<dbReference type="CDD" id="cd01189">
    <property type="entry name" value="INT_ICEBs1_C_like"/>
    <property type="match status" value="1"/>
</dbReference>
<evidence type="ECO:0000313" key="5">
    <source>
        <dbReference type="EMBL" id="MEQ2637036.1"/>
    </source>
</evidence>
<dbReference type="PANTHER" id="PTHR30349">
    <property type="entry name" value="PHAGE INTEGRASE-RELATED"/>
    <property type="match status" value="1"/>
</dbReference>
<evidence type="ECO:0000256" key="3">
    <source>
        <dbReference type="ARBA" id="ARBA00023172"/>
    </source>
</evidence>
<evidence type="ECO:0000256" key="2">
    <source>
        <dbReference type="ARBA" id="ARBA00023125"/>
    </source>
</evidence>
<keyword evidence="6" id="KW-1185">Reference proteome</keyword>
<dbReference type="PANTHER" id="PTHR30349:SF64">
    <property type="entry name" value="PROPHAGE INTEGRASE INTD-RELATED"/>
    <property type="match status" value="1"/>
</dbReference>
<dbReference type="Pfam" id="PF00589">
    <property type="entry name" value="Phage_integrase"/>
    <property type="match status" value="1"/>
</dbReference>
<dbReference type="RefSeq" id="WP_349181400.1">
    <property type="nucleotide sequence ID" value="NZ_JBBNGS010000002.1"/>
</dbReference>
<dbReference type="InterPro" id="IPR050090">
    <property type="entry name" value="Tyrosine_recombinase_XerCD"/>
</dbReference>
<evidence type="ECO:0000256" key="1">
    <source>
        <dbReference type="ARBA" id="ARBA00008857"/>
    </source>
</evidence>
<accession>A0ABV1IG73</accession>
<organism evidence="5 6">
    <name type="scientific">Paratractidigestivibacter faecalis</name>
    <dbReference type="NCBI Taxonomy" id="2292441"/>
    <lineage>
        <taxon>Bacteria</taxon>
        <taxon>Bacillati</taxon>
        <taxon>Actinomycetota</taxon>
        <taxon>Coriobacteriia</taxon>
        <taxon>Coriobacteriales</taxon>
        <taxon>Atopobiaceae</taxon>
        <taxon>Paratractidigestivibacter</taxon>
    </lineage>
</organism>
<dbReference type="InterPro" id="IPR013762">
    <property type="entry name" value="Integrase-like_cat_sf"/>
</dbReference>
<dbReference type="Gene3D" id="1.10.443.10">
    <property type="entry name" value="Intergrase catalytic core"/>
    <property type="match status" value="1"/>
</dbReference>
<dbReference type="InterPro" id="IPR002104">
    <property type="entry name" value="Integrase_catalytic"/>
</dbReference>
<reference evidence="5 6" key="1">
    <citation type="submission" date="2024-04" db="EMBL/GenBank/DDBJ databases">
        <title>Human intestinal bacterial collection.</title>
        <authorList>
            <person name="Pauvert C."/>
            <person name="Hitch T.C.A."/>
            <person name="Clavel T."/>
        </authorList>
    </citation>
    <scope>NUCLEOTIDE SEQUENCE [LARGE SCALE GENOMIC DNA]</scope>
    <source>
        <strain evidence="5 6">CLA-AA-H197</strain>
    </source>
</reference>
<dbReference type="InterPro" id="IPR010998">
    <property type="entry name" value="Integrase_recombinase_N"/>
</dbReference>
<dbReference type="PROSITE" id="PS51898">
    <property type="entry name" value="TYR_RECOMBINASE"/>
    <property type="match status" value="1"/>
</dbReference>
<feature type="domain" description="Tyr recombinase" evidence="4">
    <location>
        <begin position="169"/>
        <end position="364"/>
    </location>
</feature>
<gene>
    <name evidence="5" type="ORF">AAAT05_01535</name>
</gene>
<sequence length="368" mass="38972">MAGASVYQGRDGVWRARVIFPADPATGRRARKVKAFPGARDAEEARAMAEAYAAGASGASIQGALARYAEEVAEKGAAGRAPKANTAHDYLGYARRLGEVFPAVPACEVTPAMVSSVESRLLSRGLSATTVNGYHQFMSGAFSWMARQGWVRSNPAADAIHPSAGNPDASGKALDEDELRALTARLRDDEPEAGEYGEWQCAMAALDLIACTGMRLGEALALRVRDFRPQVPDVYVCGTVCERGGVFRQPTAKRGEDRRLAVPSRIVPALRLMAAGKLPDDALLSPDGAIMRPASVRDALGAACAEAGVRRITPHALRHTHATLALQRGFTIADVQARLGHADVKTTLGIYGHTTAARDRGIAESFGG</sequence>
<comment type="caution">
    <text evidence="5">The sequence shown here is derived from an EMBL/GenBank/DDBJ whole genome shotgun (WGS) entry which is preliminary data.</text>
</comment>
<comment type="similarity">
    <text evidence="1">Belongs to the 'phage' integrase family.</text>
</comment>
<dbReference type="Proteomes" id="UP001478817">
    <property type="component" value="Unassembled WGS sequence"/>
</dbReference>
<keyword evidence="3" id="KW-0233">DNA recombination</keyword>
<dbReference type="SUPFAM" id="SSF56349">
    <property type="entry name" value="DNA breaking-rejoining enzymes"/>
    <property type="match status" value="1"/>
</dbReference>